<reference evidence="4" key="1">
    <citation type="journal article" date="2019" name="Int. J. Syst. Evol. Microbiol.">
        <title>The Global Catalogue of Microorganisms (GCM) 10K type strain sequencing project: providing services to taxonomists for standard genome sequencing and annotation.</title>
        <authorList>
            <consortium name="The Broad Institute Genomics Platform"/>
            <consortium name="The Broad Institute Genome Sequencing Center for Infectious Disease"/>
            <person name="Wu L."/>
            <person name="Ma J."/>
        </authorList>
    </citation>
    <scope>NUCLEOTIDE SEQUENCE [LARGE SCALE GENOMIC DNA]</scope>
    <source>
        <strain evidence="4">JCM 17442</strain>
    </source>
</reference>
<comment type="caution">
    <text evidence="3">The sequence shown here is derived from an EMBL/GenBank/DDBJ whole genome shotgun (WGS) entry which is preliminary data.</text>
</comment>
<feature type="transmembrane region" description="Helical" evidence="2">
    <location>
        <begin position="194"/>
        <end position="217"/>
    </location>
</feature>
<evidence type="ECO:0000313" key="4">
    <source>
        <dbReference type="Proteomes" id="UP001501594"/>
    </source>
</evidence>
<evidence type="ECO:0000256" key="2">
    <source>
        <dbReference type="SAM" id="Phobius"/>
    </source>
</evidence>
<feature type="compositionally biased region" description="Pro residues" evidence="1">
    <location>
        <begin position="90"/>
        <end position="104"/>
    </location>
</feature>
<proteinExistence type="predicted"/>
<protein>
    <submittedName>
        <fullName evidence="3">Uncharacterized protein</fullName>
    </submittedName>
</protein>
<dbReference type="RefSeq" id="WP_344798297.1">
    <property type="nucleotide sequence ID" value="NZ_BAABAU010000005.1"/>
</dbReference>
<keyword evidence="4" id="KW-1185">Reference proteome</keyword>
<dbReference type="Proteomes" id="UP001501594">
    <property type="component" value="Unassembled WGS sequence"/>
</dbReference>
<evidence type="ECO:0000313" key="3">
    <source>
        <dbReference type="EMBL" id="GAA4267726.1"/>
    </source>
</evidence>
<keyword evidence="2" id="KW-1133">Transmembrane helix</keyword>
<sequence length="227" mass="23703">MSDADPAPRYGERVDTDAAGVPRVEGRPAPGYGEYAPPGWVSPVASIDQAEPSETAQDPAATSAVRTDPRRPGQPGPDSRGPGHAGAYDAPPPTGRPVPGPPPRAVRAGSFNRFATFVLLAYGLYFVIRGALETSQFVTSYVEEFRTFGYIEGTFQSGATLHAVAVVSAVGSVAAFLLVAIFAIRRLRAGKRSWVVLLVAGLLANLITGIAVVSVLMNDPSFVGLPG</sequence>
<feature type="compositionally biased region" description="Low complexity" evidence="1">
    <location>
        <begin position="27"/>
        <end position="39"/>
    </location>
</feature>
<accession>A0ABP8E6A1</accession>
<gene>
    <name evidence="3" type="ORF">GCM10022256_33380</name>
</gene>
<dbReference type="EMBL" id="BAABAU010000005">
    <property type="protein sequence ID" value="GAA4267726.1"/>
    <property type="molecule type" value="Genomic_DNA"/>
</dbReference>
<name>A0ABP8E6A1_9MICO</name>
<evidence type="ECO:0000256" key="1">
    <source>
        <dbReference type="SAM" id="MobiDB-lite"/>
    </source>
</evidence>
<keyword evidence="2" id="KW-0472">Membrane</keyword>
<feature type="region of interest" description="Disordered" evidence="1">
    <location>
        <begin position="1"/>
        <end position="104"/>
    </location>
</feature>
<dbReference type="InterPro" id="IPR046231">
    <property type="entry name" value="DUF6264"/>
</dbReference>
<organism evidence="3 4">
    <name type="scientific">Frondihabitans peucedani</name>
    <dbReference type="NCBI Taxonomy" id="598626"/>
    <lineage>
        <taxon>Bacteria</taxon>
        <taxon>Bacillati</taxon>
        <taxon>Actinomycetota</taxon>
        <taxon>Actinomycetes</taxon>
        <taxon>Micrococcales</taxon>
        <taxon>Microbacteriaceae</taxon>
        <taxon>Frondihabitans</taxon>
    </lineage>
</organism>
<keyword evidence="2" id="KW-0812">Transmembrane</keyword>
<feature type="transmembrane region" description="Helical" evidence="2">
    <location>
        <begin position="159"/>
        <end position="182"/>
    </location>
</feature>
<feature type="transmembrane region" description="Helical" evidence="2">
    <location>
        <begin position="114"/>
        <end position="132"/>
    </location>
</feature>
<dbReference type="Pfam" id="PF19779">
    <property type="entry name" value="DUF6264"/>
    <property type="match status" value="1"/>
</dbReference>